<gene>
    <name evidence="3" type="ORF">BGW38_001375</name>
</gene>
<dbReference type="Pfam" id="PF23024">
    <property type="entry name" value="AMP-dom_DIP2-like"/>
    <property type="match status" value="1"/>
</dbReference>
<dbReference type="Proteomes" id="UP000780801">
    <property type="component" value="Unassembled WGS sequence"/>
</dbReference>
<proteinExistence type="predicted"/>
<dbReference type="PANTHER" id="PTHR22754:SF32">
    <property type="entry name" value="DISCO-INTERACTING PROTEIN 2"/>
    <property type="match status" value="1"/>
</dbReference>
<name>A0A9P6FUE8_9FUNG</name>
<keyword evidence="4" id="KW-1185">Reference proteome</keyword>
<feature type="region of interest" description="Disordered" evidence="1">
    <location>
        <begin position="548"/>
        <end position="570"/>
    </location>
</feature>
<dbReference type="AlphaFoldDB" id="A0A9P6FUE8"/>
<feature type="domain" description="AMP-binding enzyme C-terminal" evidence="2">
    <location>
        <begin position="179"/>
        <end position="284"/>
    </location>
</feature>
<feature type="compositionally biased region" description="Low complexity" evidence="1">
    <location>
        <begin position="435"/>
        <end position="462"/>
    </location>
</feature>
<feature type="compositionally biased region" description="Low complexity" evidence="1">
    <location>
        <begin position="548"/>
        <end position="557"/>
    </location>
</feature>
<dbReference type="GO" id="GO:0005829">
    <property type="term" value="C:cytosol"/>
    <property type="evidence" value="ECO:0007669"/>
    <property type="project" value="TreeGrafter"/>
</dbReference>
<feature type="region of interest" description="Disordered" evidence="1">
    <location>
        <begin position="366"/>
        <end position="485"/>
    </location>
</feature>
<feature type="region of interest" description="Disordered" evidence="1">
    <location>
        <begin position="294"/>
        <end position="348"/>
    </location>
</feature>
<dbReference type="Gene3D" id="3.30.300.30">
    <property type="match status" value="1"/>
</dbReference>
<dbReference type="InterPro" id="IPR045851">
    <property type="entry name" value="AMP-bd_C_sf"/>
</dbReference>
<evidence type="ECO:0000259" key="2">
    <source>
        <dbReference type="Pfam" id="PF23024"/>
    </source>
</evidence>
<dbReference type="PANTHER" id="PTHR22754">
    <property type="entry name" value="DISCO-INTERACTING PROTEIN 2 DIP2 -RELATED"/>
    <property type="match status" value="1"/>
</dbReference>
<evidence type="ECO:0000313" key="3">
    <source>
        <dbReference type="EMBL" id="KAF9581567.1"/>
    </source>
</evidence>
<reference evidence="3" key="1">
    <citation type="journal article" date="2020" name="Fungal Divers.">
        <title>Resolving the Mortierellaceae phylogeny through synthesis of multi-gene phylogenetics and phylogenomics.</title>
        <authorList>
            <person name="Vandepol N."/>
            <person name="Liber J."/>
            <person name="Desiro A."/>
            <person name="Na H."/>
            <person name="Kennedy M."/>
            <person name="Barry K."/>
            <person name="Grigoriev I.V."/>
            <person name="Miller A.N."/>
            <person name="O'Donnell K."/>
            <person name="Stajich J.E."/>
            <person name="Bonito G."/>
        </authorList>
    </citation>
    <scope>NUCLEOTIDE SEQUENCE</scope>
    <source>
        <strain evidence="3">KOD1015</strain>
    </source>
</reference>
<feature type="compositionally biased region" description="Polar residues" evidence="1">
    <location>
        <begin position="423"/>
        <end position="434"/>
    </location>
</feature>
<feature type="compositionally biased region" description="Low complexity" evidence="1">
    <location>
        <begin position="317"/>
        <end position="329"/>
    </location>
</feature>
<dbReference type="InterPro" id="IPR025110">
    <property type="entry name" value="AMP-bd_C"/>
</dbReference>
<dbReference type="SUPFAM" id="SSF56801">
    <property type="entry name" value="Acetyl-CoA synthetase-like"/>
    <property type="match status" value="1"/>
</dbReference>
<dbReference type="Gene3D" id="3.40.50.12780">
    <property type="entry name" value="N-terminal domain of ligase-like"/>
    <property type="match status" value="1"/>
</dbReference>
<dbReference type="InterPro" id="IPR042099">
    <property type="entry name" value="ANL_N_sf"/>
</dbReference>
<dbReference type="EMBL" id="JAABOA010001430">
    <property type="protein sequence ID" value="KAF9581567.1"/>
    <property type="molecule type" value="Genomic_DNA"/>
</dbReference>
<sequence length="612" mass="63744">MFGHMINPMVTTRSYMNIEPVRLHISLKSLRRGVVQVTTEQEDPTGIWVEDSGIPICGTTVAIVNPETREICLSREIGEIWVSSDSNVQSYQGLAREGRSLSNASPLSVEASNLSEVNKPPATAQTDMNSRYNVTIAGGNTQHSYVRTGEIGFLWNYSKESFNGGKPTSLLFVLGSIGETFEVNGLMHFPKDIEATIEKSHPSIVPSGSIVFQADQAVVCVVQVRQPDVTIVNMPLSIMHQVLEKHHFMPDVIAIVGEGVLTKNRYGEKQRGKMLSLFMSSKMPLLYIHYPRGSPPKSLPEQMQPSAPLTPTMGRLPAPGSPYSPSASSVETKPSSIRSNRSQTSMASMRSVRSFLGTMFNNLKGGHNNGGNISPGHGFGFPSGHQSSGSNGSGNGAYPTGYNHHAHGSTSSISGGLHGSRPGSGSSVGLTSSFTGAMPPTSAAGTPTGSSSFSVASSPTAAKSGPGGEGASARTTSSGSVPLLNESASGAETMTTNVTPLAPLTLSLTPLTLSPVMEDAPVPLMSMTDEGATSTGLLPAVEVTTASGTTKASGAEGADSETGQPTPMPLPIPKVAISVEAPTATMAAETEMAGQGSNILVGTTSVPIESFP</sequence>
<comment type="caution">
    <text evidence="3">The sequence shown here is derived from an EMBL/GenBank/DDBJ whole genome shotgun (WGS) entry which is preliminary data.</text>
</comment>
<accession>A0A9P6FUE8</accession>
<evidence type="ECO:0000256" key="1">
    <source>
        <dbReference type="SAM" id="MobiDB-lite"/>
    </source>
</evidence>
<organism evidence="3 4">
    <name type="scientific">Lunasporangiospora selenospora</name>
    <dbReference type="NCBI Taxonomy" id="979761"/>
    <lineage>
        <taxon>Eukaryota</taxon>
        <taxon>Fungi</taxon>
        <taxon>Fungi incertae sedis</taxon>
        <taxon>Mucoromycota</taxon>
        <taxon>Mortierellomycotina</taxon>
        <taxon>Mortierellomycetes</taxon>
        <taxon>Mortierellales</taxon>
        <taxon>Mortierellaceae</taxon>
        <taxon>Lunasporangiospora</taxon>
    </lineage>
</organism>
<feature type="compositionally biased region" description="Polar residues" evidence="1">
    <location>
        <begin position="330"/>
        <end position="348"/>
    </location>
</feature>
<dbReference type="OrthoDB" id="69964at2759"/>
<feature type="compositionally biased region" description="Polar residues" evidence="1">
    <location>
        <begin position="473"/>
        <end position="485"/>
    </location>
</feature>
<protein>
    <recommendedName>
        <fullName evidence="2">AMP-binding enzyme C-terminal domain-containing protein</fullName>
    </recommendedName>
</protein>
<evidence type="ECO:0000313" key="4">
    <source>
        <dbReference type="Proteomes" id="UP000780801"/>
    </source>
</evidence>